<dbReference type="InterPro" id="IPR004014">
    <property type="entry name" value="ATPase_P-typ_cation-transptr_N"/>
</dbReference>
<feature type="transmembrane region" description="Helical" evidence="9">
    <location>
        <begin position="255"/>
        <end position="274"/>
    </location>
</feature>
<protein>
    <submittedName>
        <fullName evidence="11">HAD-IC family P-type ATPase</fullName>
    </submittedName>
</protein>
<dbReference type="GO" id="GO:0005391">
    <property type="term" value="F:P-type sodium:potassium-exchanging transporter activity"/>
    <property type="evidence" value="ECO:0007669"/>
    <property type="project" value="TreeGrafter"/>
</dbReference>
<feature type="transmembrane region" description="Helical" evidence="9">
    <location>
        <begin position="280"/>
        <end position="304"/>
    </location>
</feature>
<dbReference type="InterPro" id="IPR023214">
    <property type="entry name" value="HAD_sf"/>
</dbReference>
<dbReference type="EMBL" id="VHJK01000001">
    <property type="protein sequence ID" value="TRD11636.1"/>
    <property type="molecule type" value="Genomic_DNA"/>
</dbReference>
<dbReference type="RefSeq" id="WP_142787909.1">
    <property type="nucleotide sequence ID" value="NZ_VHJK01000001.1"/>
</dbReference>
<dbReference type="Proteomes" id="UP000316343">
    <property type="component" value="Unassembled WGS sequence"/>
</dbReference>
<dbReference type="SFLD" id="SFLDS00003">
    <property type="entry name" value="Haloacid_Dehalogenase"/>
    <property type="match status" value="1"/>
</dbReference>
<proteinExistence type="inferred from homology"/>
<dbReference type="InterPro" id="IPR036412">
    <property type="entry name" value="HAD-like_sf"/>
</dbReference>
<dbReference type="GO" id="GO:1990573">
    <property type="term" value="P:potassium ion import across plasma membrane"/>
    <property type="evidence" value="ECO:0007669"/>
    <property type="project" value="TreeGrafter"/>
</dbReference>
<dbReference type="Pfam" id="PF00690">
    <property type="entry name" value="Cation_ATPase_N"/>
    <property type="match status" value="1"/>
</dbReference>
<dbReference type="SUPFAM" id="SSF81665">
    <property type="entry name" value="Calcium ATPase, transmembrane domain M"/>
    <property type="match status" value="1"/>
</dbReference>
<dbReference type="Pfam" id="PF00122">
    <property type="entry name" value="E1-E2_ATPase"/>
    <property type="match status" value="1"/>
</dbReference>
<dbReference type="SUPFAM" id="SSF81660">
    <property type="entry name" value="Metal cation-transporting ATPase, ATP-binding domain N"/>
    <property type="match status" value="1"/>
</dbReference>
<keyword evidence="7 9" id="KW-1133">Transmembrane helix</keyword>
<comment type="caution">
    <text evidence="11">The sequence shown here is derived from an EMBL/GenBank/DDBJ whole genome shotgun (WGS) entry which is preliminary data.</text>
</comment>
<dbReference type="SMART" id="SM00831">
    <property type="entry name" value="Cation_ATPase_N"/>
    <property type="match status" value="1"/>
</dbReference>
<dbReference type="SUPFAM" id="SSF56784">
    <property type="entry name" value="HAD-like"/>
    <property type="match status" value="1"/>
</dbReference>
<dbReference type="GO" id="GO:0036376">
    <property type="term" value="P:sodium ion export across plasma membrane"/>
    <property type="evidence" value="ECO:0007669"/>
    <property type="project" value="TreeGrafter"/>
</dbReference>
<feature type="transmembrane region" description="Helical" evidence="9">
    <location>
        <begin position="744"/>
        <end position="764"/>
    </location>
</feature>
<dbReference type="PROSITE" id="PS00154">
    <property type="entry name" value="ATPASE_E1_E2"/>
    <property type="match status" value="1"/>
</dbReference>
<keyword evidence="6" id="KW-1278">Translocase</keyword>
<dbReference type="PANTHER" id="PTHR43294:SF20">
    <property type="entry name" value="P-TYPE ATPASE"/>
    <property type="match status" value="1"/>
</dbReference>
<evidence type="ECO:0000256" key="5">
    <source>
        <dbReference type="ARBA" id="ARBA00022840"/>
    </source>
</evidence>
<dbReference type="GO" id="GO:0030007">
    <property type="term" value="P:intracellular potassium ion homeostasis"/>
    <property type="evidence" value="ECO:0007669"/>
    <property type="project" value="TreeGrafter"/>
</dbReference>
<keyword evidence="4" id="KW-0547">Nucleotide-binding</keyword>
<dbReference type="InterPro" id="IPR006068">
    <property type="entry name" value="ATPase_P-typ_cation-transptr_C"/>
</dbReference>
<evidence type="ECO:0000256" key="2">
    <source>
        <dbReference type="ARBA" id="ARBA00005675"/>
    </source>
</evidence>
<keyword evidence="8 9" id="KW-0472">Membrane</keyword>
<feature type="transmembrane region" description="Helical" evidence="9">
    <location>
        <begin position="671"/>
        <end position="692"/>
    </location>
</feature>
<dbReference type="GO" id="GO:0006883">
    <property type="term" value="P:intracellular sodium ion homeostasis"/>
    <property type="evidence" value="ECO:0007669"/>
    <property type="project" value="TreeGrafter"/>
</dbReference>
<dbReference type="SFLD" id="SFLDG00002">
    <property type="entry name" value="C1.7:_P-type_atpase_like"/>
    <property type="match status" value="1"/>
</dbReference>
<feature type="domain" description="Cation-transporting P-type ATPase N-terminal" evidence="10">
    <location>
        <begin position="11"/>
        <end position="84"/>
    </location>
</feature>
<dbReference type="GO" id="GO:1902600">
    <property type="term" value="P:proton transmembrane transport"/>
    <property type="evidence" value="ECO:0007669"/>
    <property type="project" value="TreeGrafter"/>
</dbReference>
<dbReference type="InterPro" id="IPR044492">
    <property type="entry name" value="P_typ_ATPase_HD_dom"/>
</dbReference>
<keyword evidence="3 9" id="KW-0812">Transmembrane</keyword>
<dbReference type="InterPro" id="IPR018303">
    <property type="entry name" value="ATPase_P-typ_P_site"/>
</dbReference>
<feature type="transmembrane region" description="Helical" evidence="9">
    <location>
        <begin position="89"/>
        <end position="107"/>
    </location>
</feature>
<dbReference type="NCBIfam" id="TIGR01494">
    <property type="entry name" value="ATPase_P-type"/>
    <property type="match status" value="2"/>
</dbReference>
<dbReference type="PRINTS" id="PR00119">
    <property type="entry name" value="CATATPASE"/>
</dbReference>
<dbReference type="PRINTS" id="PR00120">
    <property type="entry name" value="HATPASE"/>
</dbReference>
<keyword evidence="12" id="KW-1185">Reference proteome</keyword>
<dbReference type="InterPro" id="IPR023299">
    <property type="entry name" value="ATPase_P-typ_cyto_dom_N"/>
</dbReference>
<dbReference type="PANTHER" id="PTHR43294">
    <property type="entry name" value="SODIUM/POTASSIUM-TRANSPORTING ATPASE SUBUNIT ALPHA"/>
    <property type="match status" value="1"/>
</dbReference>
<gene>
    <name evidence="11" type="ORF">FGU71_07000</name>
</gene>
<accession>A0A547PBX0</accession>
<dbReference type="Gene3D" id="3.40.50.1000">
    <property type="entry name" value="HAD superfamily/HAD-like"/>
    <property type="match status" value="1"/>
</dbReference>
<dbReference type="AlphaFoldDB" id="A0A547PBX0"/>
<dbReference type="OrthoDB" id="9813266at2"/>
<dbReference type="SFLD" id="SFLDF00027">
    <property type="entry name" value="p-type_atpase"/>
    <property type="match status" value="1"/>
</dbReference>
<feature type="transmembrane region" description="Helical" evidence="9">
    <location>
        <begin position="811"/>
        <end position="834"/>
    </location>
</feature>
<comment type="similarity">
    <text evidence="2">Belongs to the cation transport ATPase (P-type) (TC 3.A.3) family. Type IIA subfamily.</text>
</comment>
<dbReference type="SUPFAM" id="SSF81653">
    <property type="entry name" value="Calcium ATPase, transduction domain A"/>
    <property type="match status" value="1"/>
</dbReference>
<keyword evidence="5" id="KW-0067">ATP-binding</keyword>
<dbReference type="InterPro" id="IPR023298">
    <property type="entry name" value="ATPase_P-typ_TM_dom_sf"/>
</dbReference>
<evidence type="ECO:0000313" key="11">
    <source>
        <dbReference type="EMBL" id="TRD11636.1"/>
    </source>
</evidence>
<dbReference type="InterPro" id="IPR059000">
    <property type="entry name" value="ATPase_P-type_domA"/>
</dbReference>
<evidence type="ECO:0000313" key="12">
    <source>
        <dbReference type="Proteomes" id="UP000316343"/>
    </source>
</evidence>
<dbReference type="InterPro" id="IPR050510">
    <property type="entry name" value="Cation_transp_ATPase_P-type"/>
</dbReference>
<dbReference type="Gene3D" id="2.70.150.10">
    <property type="entry name" value="Calcium-transporting ATPase, cytoplasmic transduction domain A"/>
    <property type="match status" value="1"/>
</dbReference>
<evidence type="ECO:0000256" key="3">
    <source>
        <dbReference type="ARBA" id="ARBA00022692"/>
    </source>
</evidence>
<dbReference type="Gene3D" id="3.40.1110.10">
    <property type="entry name" value="Calcium-transporting ATPase, cytoplasmic domain N"/>
    <property type="match status" value="1"/>
</dbReference>
<reference evidence="11 12" key="1">
    <citation type="submission" date="2019-06" db="EMBL/GenBank/DDBJ databases">
        <title>Erythrobacter insulae sp. nov., isolated from a tidal flat.</title>
        <authorList>
            <person name="Yoon J.-H."/>
        </authorList>
    </citation>
    <scope>NUCLEOTIDE SEQUENCE [LARGE SCALE GENOMIC DNA]</scope>
    <source>
        <strain evidence="11 12">JBTF-M21</strain>
    </source>
</reference>
<comment type="subcellular location">
    <subcellularLocation>
        <location evidence="1">Membrane</location>
        <topology evidence="1">Multi-pass membrane protein</topology>
    </subcellularLocation>
</comment>
<feature type="transmembrane region" description="Helical" evidence="9">
    <location>
        <begin position="846"/>
        <end position="863"/>
    </location>
</feature>
<dbReference type="GO" id="GO:0016887">
    <property type="term" value="F:ATP hydrolysis activity"/>
    <property type="evidence" value="ECO:0007669"/>
    <property type="project" value="InterPro"/>
</dbReference>
<dbReference type="InterPro" id="IPR001757">
    <property type="entry name" value="P_typ_ATPase"/>
</dbReference>
<name>A0A547PBX0_9SPHN</name>
<dbReference type="GO" id="GO:0005886">
    <property type="term" value="C:plasma membrane"/>
    <property type="evidence" value="ECO:0007669"/>
    <property type="project" value="TreeGrafter"/>
</dbReference>
<feature type="transmembrane region" description="Helical" evidence="9">
    <location>
        <begin position="779"/>
        <end position="799"/>
    </location>
</feature>
<dbReference type="Pfam" id="PF13246">
    <property type="entry name" value="Cation_ATPase"/>
    <property type="match status" value="1"/>
</dbReference>
<evidence type="ECO:0000256" key="9">
    <source>
        <dbReference type="SAM" id="Phobius"/>
    </source>
</evidence>
<evidence type="ECO:0000256" key="7">
    <source>
        <dbReference type="ARBA" id="ARBA00022989"/>
    </source>
</evidence>
<dbReference type="Pfam" id="PF00689">
    <property type="entry name" value="Cation_ATPase_C"/>
    <property type="match status" value="1"/>
</dbReference>
<dbReference type="GO" id="GO:0005524">
    <property type="term" value="F:ATP binding"/>
    <property type="evidence" value="ECO:0007669"/>
    <property type="project" value="UniProtKB-KW"/>
</dbReference>
<sequence length="887" mass="94759">MPGDLAAPQVEWHTITPREALAAHNVDLDGLSSEETQDRRSRFGPNILPETATAGPLLVFLRQFRNPLIYLLLFAGILSLVLGDRWDAAFIFGVLFLNAAIGAFQEVKADASARALRSLVPQTARIRRDGAIREIESEAIVPGDIAELESGMRITADMRLIEAVGLEADESTLTGESLPVHKKAELSLASATPVADRINMLYAGSGIVKGRAVGLVTNTGSQTQLGAINRTLGEASAGASAIPLVRRMATLARQIAIIAIGLILALGAVLALQGEGWREIILLSIALAVAAIPEGLPVAVTVALSAAASRMARRNVIVRALPAVEGLGACTLIASDKTGTLTLNRLTVERVVTPDGREMGRTQWRDEQADETLRAIGEAAGLCNESKLTEHGSPVGDAVDVALLEFSRETGAEIDRMQNAQRLSIIPYEPVLKFAAVEAEWNTRAITIVKGAPETILPMCDNIGKQTLAIPEELAARGYRVLALAKGTEQSTDGYIRDHLENLELLGFVGLTDPLRRGVVEAVVKCREAGIAVAMITGDHPATALAIARQLGMNADQASVITGGELSALGRDEAAFSKKVLGKTIFARTEPEQKLRIVRAFQQSGHTVGVTGDGVNDGPALLMADIGIAMGRGGTDVARGAADLVLADDNFATIVAGVEEGRVTFANIRKIVLFMLATGAAEILMFLLALSVGLPMPLTPVQLLWLNLVTNGVLDVTLGFDRGDGDELKHPPRPKLASLMDRDALILMLPGAILMTLISVWVLQDRLAAGMAINEARNHVLLMVVTFQIAFLLTIRNLSLPFWRWHSPENGWMFVGMATAILLQAGAMSLPLLQRFLGTGPVAPEFFWLCLLAALAVLLVTETSKQFLNRQERTSGTVLSRNAEKFG</sequence>
<organism evidence="11 12">
    <name type="scientific">Erythrobacter insulae</name>
    <dbReference type="NCBI Taxonomy" id="2584124"/>
    <lineage>
        <taxon>Bacteria</taxon>
        <taxon>Pseudomonadati</taxon>
        <taxon>Pseudomonadota</taxon>
        <taxon>Alphaproteobacteria</taxon>
        <taxon>Sphingomonadales</taxon>
        <taxon>Erythrobacteraceae</taxon>
        <taxon>Erythrobacter/Porphyrobacter group</taxon>
        <taxon>Erythrobacter</taxon>
    </lineage>
</organism>
<evidence type="ECO:0000256" key="4">
    <source>
        <dbReference type="ARBA" id="ARBA00022741"/>
    </source>
</evidence>
<evidence type="ECO:0000256" key="6">
    <source>
        <dbReference type="ARBA" id="ARBA00022967"/>
    </source>
</evidence>
<evidence type="ECO:0000256" key="1">
    <source>
        <dbReference type="ARBA" id="ARBA00004141"/>
    </source>
</evidence>
<feature type="transmembrane region" description="Helical" evidence="9">
    <location>
        <begin position="67"/>
        <end position="83"/>
    </location>
</feature>
<dbReference type="InterPro" id="IPR008250">
    <property type="entry name" value="ATPase_P-typ_transduc_dom_A_sf"/>
</dbReference>
<dbReference type="Gene3D" id="1.20.1110.10">
    <property type="entry name" value="Calcium-transporting ATPase, transmembrane domain"/>
    <property type="match status" value="1"/>
</dbReference>
<evidence type="ECO:0000259" key="10">
    <source>
        <dbReference type="SMART" id="SM00831"/>
    </source>
</evidence>
<evidence type="ECO:0000256" key="8">
    <source>
        <dbReference type="ARBA" id="ARBA00023136"/>
    </source>
</evidence>